<keyword evidence="1" id="KW-0808">Transferase</keyword>
<dbReference type="Pfam" id="PF07714">
    <property type="entry name" value="PK_Tyr_Ser-Thr"/>
    <property type="match status" value="1"/>
</dbReference>
<name>A0A397TA58_9GLOM</name>
<reference evidence="6 7" key="1">
    <citation type="submission" date="2018-06" db="EMBL/GenBank/DDBJ databases">
        <title>Comparative genomics reveals the genomic features of Rhizophagus irregularis, R. cerebriforme, R. diaphanum and Gigaspora rosea, and their symbiotic lifestyle signature.</title>
        <authorList>
            <person name="Morin E."/>
            <person name="San Clemente H."/>
            <person name="Chen E.C.H."/>
            <person name="De La Providencia I."/>
            <person name="Hainaut M."/>
            <person name="Kuo A."/>
            <person name="Kohler A."/>
            <person name="Murat C."/>
            <person name="Tang N."/>
            <person name="Roy S."/>
            <person name="Loubradou J."/>
            <person name="Henrissat B."/>
            <person name="Grigoriev I.V."/>
            <person name="Corradi N."/>
            <person name="Roux C."/>
            <person name="Martin F.M."/>
        </authorList>
    </citation>
    <scope>NUCLEOTIDE SEQUENCE [LARGE SCALE GENOMIC DNA]</scope>
    <source>
        <strain evidence="6 7">DAOM 227022</strain>
    </source>
</reference>
<evidence type="ECO:0000256" key="2">
    <source>
        <dbReference type="ARBA" id="ARBA00022741"/>
    </source>
</evidence>
<dbReference type="STRING" id="658196.A0A397TA58"/>
<dbReference type="OrthoDB" id="2395764at2759"/>
<keyword evidence="7" id="KW-1185">Reference proteome</keyword>
<keyword evidence="4" id="KW-0067">ATP-binding</keyword>
<evidence type="ECO:0000259" key="5">
    <source>
        <dbReference type="PROSITE" id="PS50011"/>
    </source>
</evidence>
<evidence type="ECO:0000256" key="1">
    <source>
        <dbReference type="ARBA" id="ARBA00022679"/>
    </source>
</evidence>
<protein>
    <submittedName>
        <fullName evidence="6">Kinase-like domain-containing protein</fullName>
    </submittedName>
</protein>
<accession>A0A397TA58</accession>
<dbReference type="GO" id="GO:0004674">
    <property type="term" value="F:protein serine/threonine kinase activity"/>
    <property type="evidence" value="ECO:0007669"/>
    <property type="project" value="TreeGrafter"/>
</dbReference>
<evidence type="ECO:0000256" key="4">
    <source>
        <dbReference type="ARBA" id="ARBA00022840"/>
    </source>
</evidence>
<dbReference type="PANTHER" id="PTHR44329">
    <property type="entry name" value="SERINE/THREONINE-PROTEIN KINASE TNNI3K-RELATED"/>
    <property type="match status" value="1"/>
</dbReference>
<dbReference type="PANTHER" id="PTHR44329:SF288">
    <property type="entry name" value="MITOGEN-ACTIVATED PROTEIN KINASE KINASE KINASE 20"/>
    <property type="match status" value="1"/>
</dbReference>
<dbReference type="PROSITE" id="PS50011">
    <property type="entry name" value="PROTEIN_KINASE_DOM"/>
    <property type="match status" value="1"/>
</dbReference>
<dbReference type="InterPro" id="IPR011009">
    <property type="entry name" value="Kinase-like_dom_sf"/>
</dbReference>
<proteinExistence type="predicted"/>
<dbReference type="Gene3D" id="1.10.510.10">
    <property type="entry name" value="Transferase(Phosphotransferase) domain 1"/>
    <property type="match status" value="1"/>
</dbReference>
<keyword evidence="2" id="KW-0547">Nucleotide-binding</keyword>
<dbReference type="InterPro" id="IPR001245">
    <property type="entry name" value="Ser-Thr/Tyr_kinase_cat_dom"/>
</dbReference>
<dbReference type="GO" id="GO:0005524">
    <property type="term" value="F:ATP binding"/>
    <property type="evidence" value="ECO:0007669"/>
    <property type="project" value="UniProtKB-KW"/>
</dbReference>
<dbReference type="AlphaFoldDB" id="A0A397TA58"/>
<dbReference type="Proteomes" id="UP000265703">
    <property type="component" value="Unassembled WGS sequence"/>
</dbReference>
<gene>
    <name evidence="6" type="ORF">C1645_803870</name>
</gene>
<dbReference type="InterPro" id="IPR051681">
    <property type="entry name" value="Ser/Thr_Kinases-Pseudokinases"/>
</dbReference>
<sequence>MDLECNNHEINRMKEPQNIQECYENNLKILCFKQIFFNNLDDGFNSSIYDKIIENEKYCKLCGKSFQQHSSNSNSFKLCSDCYQISSGWIESTLTKKAVPILYLPWWHDLSYCRACKSNLTSTSDCQKYCANCYIFYTGCRYCLTTNVIFGLADKSQCKKCDRILSIKNISSGNSELDDFLLNLKLNIHNNLRIDEFSSIVRNIDGYFEPLDILNSIYQEIKPIIGWIPYSQFTNVKKIAEGGFCIIYQATWFDKNLKSNYTCYKIKHHIIKAYGITKYPDSEDYMLVMQYAPGGDLHNYLRRNFTNITWNKDKLDILWQISEGLETIHVIGFIHRDFHSGNILFDSSDSKKRHRWKIGDLGLSQPANNTSSNSEIYGPIPYIAPEVFKGSAFSKESDIYCMGMIMWELTTGCKPFANVKHDFRLIRKILDGERPKITEDTPECYADLMKSCWDPDPKKRPSIKKIRTTFGSWFFKNTNRDQFNQAEVKRKELINSKKLNPEFTEILHSKSIYTSKPISSLISKFLSLQDYISIELEFDIDIESTSPNLTSVRKRNIEELNVETHDNRGKHIKTG</sequence>
<dbReference type="SUPFAM" id="SSF56112">
    <property type="entry name" value="Protein kinase-like (PK-like)"/>
    <property type="match status" value="1"/>
</dbReference>
<keyword evidence="3 6" id="KW-0418">Kinase</keyword>
<comment type="caution">
    <text evidence="6">The sequence shown here is derived from an EMBL/GenBank/DDBJ whole genome shotgun (WGS) entry which is preliminary data.</text>
</comment>
<feature type="domain" description="Protein kinase" evidence="5">
    <location>
        <begin position="186"/>
        <end position="474"/>
    </location>
</feature>
<dbReference type="InterPro" id="IPR000719">
    <property type="entry name" value="Prot_kinase_dom"/>
</dbReference>
<organism evidence="6 7">
    <name type="scientific">Glomus cerebriforme</name>
    <dbReference type="NCBI Taxonomy" id="658196"/>
    <lineage>
        <taxon>Eukaryota</taxon>
        <taxon>Fungi</taxon>
        <taxon>Fungi incertae sedis</taxon>
        <taxon>Mucoromycota</taxon>
        <taxon>Glomeromycotina</taxon>
        <taxon>Glomeromycetes</taxon>
        <taxon>Glomerales</taxon>
        <taxon>Glomeraceae</taxon>
        <taxon>Glomus</taxon>
    </lineage>
</organism>
<evidence type="ECO:0000256" key="3">
    <source>
        <dbReference type="ARBA" id="ARBA00022777"/>
    </source>
</evidence>
<evidence type="ECO:0000313" key="7">
    <source>
        <dbReference type="Proteomes" id="UP000265703"/>
    </source>
</evidence>
<dbReference type="EMBL" id="QKYT01000096">
    <property type="protein sequence ID" value="RIA93826.1"/>
    <property type="molecule type" value="Genomic_DNA"/>
</dbReference>
<dbReference type="PRINTS" id="PR00109">
    <property type="entry name" value="TYRKINASE"/>
</dbReference>
<evidence type="ECO:0000313" key="6">
    <source>
        <dbReference type="EMBL" id="RIA93826.1"/>
    </source>
</evidence>